<keyword evidence="5 9" id="KW-0067">ATP-binding</keyword>
<comment type="caution">
    <text evidence="11">The sequence shown here is derived from an EMBL/GenBank/DDBJ whole genome shotgun (WGS) entry which is preliminary data.</text>
</comment>
<keyword evidence="8" id="KW-0028">Amino-acid biosynthesis</keyword>
<dbReference type="Gene3D" id="3.40.50.620">
    <property type="entry name" value="HUPs"/>
    <property type="match status" value="1"/>
</dbReference>
<feature type="binding site" evidence="9">
    <location>
        <position position="264"/>
    </location>
    <ligand>
        <name>ATP</name>
        <dbReference type="ChEBI" id="CHEBI:30616"/>
    </ligand>
</feature>
<dbReference type="PANTHER" id="PTHR43284:SF1">
    <property type="entry name" value="ASPARAGINE SYNTHETASE"/>
    <property type="match status" value="1"/>
</dbReference>
<dbReference type="EC" id="6.3.5.4" evidence="3"/>
<evidence type="ECO:0000313" key="12">
    <source>
        <dbReference type="Proteomes" id="UP000002985"/>
    </source>
</evidence>
<keyword evidence="4 9" id="KW-0547">Nucleotide-binding</keyword>
<dbReference type="Proteomes" id="UP000002985">
    <property type="component" value="Unassembled WGS sequence"/>
</dbReference>
<evidence type="ECO:0000256" key="8">
    <source>
        <dbReference type="PIRSR" id="PIRSR001589-1"/>
    </source>
</evidence>
<feature type="domain" description="Glutamine amidotransferase type-2" evidence="10">
    <location>
        <begin position="2"/>
        <end position="215"/>
    </location>
</feature>
<feature type="binding site" evidence="9">
    <location>
        <position position="291"/>
    </location>
    <ligand>
        <name>ATP</name>
        <dbReference type="ChEBI" id="CHEBI:30616"/>
    </ligand>
</feature>
<dbReference type="PROSITE" id="PS51278">
    <property type="entry name" value="GATASE_TYPE_2"/>
    <property type="match status" value="1"/>
</dbReference>
<evidence type="ECO:0000256" key="1">
    <source>
        <dbReference type="ARBA" id="ARBA00005187"/>
    </source>
</evidence>
<evidence type="ECO:0000256" key="9">
    <source>
        <dbReference type="PIRSR" id="PIRSR001589-2"/>
    </source>
</evidence>
<dbReference type="STRING" id="247490.KSU1_A0037"/>
<evidence type="ECO:0000256" key="2">
    <source>
        <dbReference type="ARBA" id="ARBA00005752"/>
    </source>
</evidence>
<keyword evidence="6 8" id="KW-0315">Glutamine amidotransferase</keyword>
<dbReference type="GO" id="GO:0006529">
    <property type="term" value="P:asparagine biosynthetic process"/>
    <property type="evidence" value="ECO:0007669"/>
    <property type="project" value="UniProtKB-KW"/>
</dbReference>
<dbReference type="CDD" id="cd01991">
    <property type="entry name" value="Asn_synthase_B_C"/>
    <property type="match status" value="1"/>
</dbReference>
<dbReference type="Pfam" id="PF13537">
    <property type="entry name" value="GATase_7"/>
    <property type="match status" value="1"/>
</dbReference>
<dbReference type="EMBL" id="BAFH01000001">
    <property type="protein sequence ID" value="GAB60804.1"/>
    <property type="molecule type" value="Genomic_DNA"/>
</dbReference>
<feature type="binding site" evidence="9">
    <location>
        <position position="102"/>
    </location>
    <ligand>
        <name>L-glutamine</name>
        <dbReference type="ChEBI" id="CHEBI:58359"/>
    </ligand>
</feature>
<dbReference type="InterPro" id="IPR017932">
    <property type="entry name" value="GATase_2_dom"/>
</dbReference>
<accession>I3IGF9</accession>
<evidence type="ECO:0000256" key="6">
    <source>
        <dbReference type="ARBA" id="ARBA00022962"/>
    </source>
</evidence>
<name>I3IGF9_9BACT</name>
<keyword evidence="12" id="KW-1185">Reference proteome</keyword>
<dbReference type="Gene3D" id="3.60.20.10">
    <property type="entry name" value="Glutamine Phosphoribosylpyrophosphate, subunit 1, domain 1"/>
    <property type="match status" value="1"/>
</dbReference>
<evidence type="ECO:0000256" key="4">
    <source>
        <dbReference type="ARBA" id="ARBA00022741"/>
    </source>
</evidence>
<dbReference type="GO" id="GO:0005524">
    <property type="term" value="F:ATP binding"/>
    <property type="evidence" value="ECO:0007669"/>
    <property type="project" value="UniProtKB-KW"/>
</dbReference>
<dbReference type="InterPro" id="IPR001962">
    <property type="entry name" value="Asn_synthase"/>
</dbReference>
<feature type="active site" description="For GATase activity" evidence="8">
    <location>
        <position position="2"/>
    </location>
</feature>
<gene>
    <name evidence="11" type="ORF">KSU1_A0037</name>
</gene>
<dbReference type="SUPFAM" id="SSF52402">
    <property type="entry name" value="Adenine nucleotide alpha hydrolases-like"/>
    <property type="match status" value="1"/>
</dbReference>
<comment type="pathway">
    <text evidence="1">Amino-acid biosynthesis; L-asparagine biosynthesis; L-asparagine from L-aspartate (L-Gln route): step 1/1.</text>
</comment>
<evidence type="ECO:0000256" key="7">
    <source>
        <dbReference type="ARBA" id="ARBA00048741"/>
    </source>
</evidence>
<dbReference type="eggNOG" id="COG0367">
    <property type="taxonomic scope" value="Bacteria"/>
</dbReference>
<evidence type="ECO:0000313" key="11">
    <source>
        <dbReference type="EMBL" id="GAB60804.1"/>
    </source>
</evidence>
<comment type="similarity">
    <text evidence="2">Belongs to the asparagine synthetase family.</text>
</comment>
<dbReference type="CDD" id="cd00712">
    <property type="entry name" value="AsnB"/>
    <property type="match status" value="1"/>
</dbReference>
<dbReference type="AlphaFoldDB" id="I3IGF9"/>
<keyword evidence="8" id="KW-0061">Asparagine biosynthesis</keyword>
<dbReference type="InterPro" id="IPR006426">
    <property type="entry name" value="Asn_synth_AEB"/>
</dbReference>
<sequence length="625" mass="72329">MCGIAGIFNYQNKHSIDLQVLQKMGGAIRHRGPDDEGFFIDPAVHLGLCHRRLSIIDLTTGKQPMSNAAETIWIVFNGEIYNFVDLKKDLQKKGCHFRTTSDTEVIIYLYEKYGEKGFERLNGIFAFGIYDKRNQCLILARDHFGVKPLYYTFVQGSLVFGSEIKAILQYPSFKKELDYEAFHSFLTFRYNPSPQTLFKDIKKLYPGHYLRVTSEGSVELESYWNYQPVTNANISEEEAIEEYQRLLEQSIRRQLVSDVPVGLLLSGGIDSAVIGYLMQKYAKEKIKTFTIGFPGEGDFNELSDARVSARLIGTEHYELELTQKEYMDFFYKSFYYIEEPIAETSISALYYVSKLASDHVKVVLAGQGADEPMAGYHRYIGENYINKYAGLLRILPFQTIAAILPRNERFKRAVYVSKFSSELQRFLGIYTIFTPEQKDQLLNDDVKGQMRDVDEMLVERLYSQTSQLKDSLSKITFIDTRMGLPDNLLLFNDKMTMANSLEMRVPFLDIGLITFLESLPASFKLRGTTGKLIHKKAVEKWLPKEIIYRKKRGFETPMDTWLQSDLAQVAKNIINAKDSACSNYFSLRYINRMIDQHQHRKENFRRHIFALLSFELWCKGFFEGR</sequence>
<evidence type="ECO:0000256" key="5">
    <source>
        <dbReference type="ARBA" id="ARBA00022840"/>
    </source>
</evidence>
<dbReference type="SUPFAM" id="SSF56235">
    <property type="entry name" value="N-terminal nucleophile aminohydrolases (Ntn hydrolases)"/>
    <property type="match status" value="1"/>
</dbReference>
<dbReference type="Pfam" id="PF00733">
    <property type="entry name" value="Asn_synthase"/>
    <property type="match status" value="1"/>
</dbReference>
<evidence type="ECO:0000256" key="3">
    <source>
        <dbReference type="ARBA" id="ARBA00012737"/>
    </source>
</evidence>
<dbReference type="GO" id="GO:0005829">
    <property type="term" value="C:cytosol"/>
    <property type="evidence" value="ECO:0007669"/>
    <property type="project" value="TreeGrafter"/>
</dbReference>
<dbReference type="PANTHER" id="PTHR43284">
    <property type="entry name" value="ASPARAGINE SYNTHETASE (GLUTAMINE-HYDROLYZING)"/>
    <property type="match status" value="1"/>
</dbReference>
<proteinExistence type="inferred from homology"/>
<dbReference type="InterPro" id="IPR033738">
    <property type="entry name" value="AsnB_N"/>
</dbReference>
<comment type="catalytic activity">
    <reaction evidence="7">
        <text>L-aspartate + L-glutamine + ATP + H2O = L-asparagine + L-glutamate + AMP + diphosphate + H(+)</text>
        <dbReference type="Rhea" id="RHEA:12228"/>
        <dbReference type="ChEBI" id="CHEBI:15377"/>
        <dbReference type="ChEBI" id="CHEBI:15378"/>
        <dbReference type="ChEBI" id="CHEBI:29985"/>
        <dbReference type="ChEBI" id="CHEBI:29991"/>
        <dbReference type="ChEBI" id="CHEBI:30616"/>
        <dbReference type="ChEBI" id="CHEBI:33019"/>
        <dbReference type="ChEBI" id="CHEBI:58048"/>
        <dbReference type="ChEBI" id="CHEBI:58359"/>
        <dbReference type="ChEBI" id="CHEBI:456215"/>
        <dbReference type="EC" id="6.3.5.4"/>
    </reaction>
</comment>
<protein>
    <recommendedName>
        <fullName evidence="3">asparagine synthase (glutamine-hydrolyzing)</fullName>
        <ecNumber evidence="3">6.3.5.4</ecNumber>
    </recommendedName>
</protein>
<dbReference type="GO" id="GO:0004066">
    <property type="term" value="F:asparagine synthase (glutamine-hydrolyzing) activity"/>
    <property type="evidence" value="ECO:0007669"/>
    <property type="project" value="UniProtKB-EC"/>
</dbReference>
<dbReference type="PIRSF" id="PIRSF001589">
    <property type="entry name" value="Asn_synthetase_glu-h"/>
    <property type="match status" value="1"/>
</dbReference>
<reference evidence="11 12" key="1">
    <citation type="journal article" date="2012" name="FEBS Lett.">
        <title>Anammox organism KSU-1 expresses a NirK-type copper-containing nitrite reductase instead of a NirS-type with cytochrome cd1.</title>
        <authorList>
            <person name="Hira D."/>
            <person name="Toh H."/>
            <person name="Migita C.T."/>
            <person name="Okubo H."/>
            <person name="Nishiyama T."/>
            <person name="Hattori M."/>
            <person name="Furukawa K."/>
            <person name="Fujii T."/>
        </authorList>
    </citation>
    <scope>NUCLEOTIDE SEQUENCE [LARGE SCALE GENOMIC DNA]</scope>
</reference>
<dbReference type="InterPro" id="IPR029055">
    <property type="entry name" value="Ntn_hydrolases_N"/>
</dbReference>
<organism evidence="11 12">
    <name type="scientific">Candidatus Jettenia caeni</name>
    <dbReference type="NCBI Taxonomy" id="247490"/>
    <lineage>
        <taxon>Bacteria</taxon>
        <taxon>Pseudomonadati</taxon>
        <taxon>Planctomycetota</taxon>
        <taxon>Candidatus Brocadiia</taxon>
        <taxon>Candidatus Brocadiales</taxon>
        <taxon>Candidatus Brocadiaceae</taxon>
        <taxon>Candidatus Jettenia</taxon>
    </lineage>
</organism>
<dbReference type="InterPro" id="IPR051786">
    <property type="entry name" value="ASN_synthetase/amidase"/>
</dbReference>
<dbReference type="OrthoDB" id="9763290at2"/>
<dbReference type="NCBIfam" id="TIGR01536">
    <property type="entry name" value="asn_synth_AEB"/>
    <property type="match status" value="1"/>
</dbReference>
<evidence type="ECO:0000259" key="10">
    <source>
        <dbReference type="PROSITE" id="PS51278"/>
    </source>
</evidence>
<dbReference type="InterPro" id="IPR014729">
    <property type="entry name" value="Rossmann-like_a/b/a_fold"/>
</dbReference>